<sequence>MCGTMDYLPPEMITGNSHGKEVDYWAIGVFCFELLTGNPPFESKSKNDTYEKIKTLSYRFPTQFRISQKAKDLVAACLVIDPSKPACFF</sequence>
<dbReference type="AlphaFoldDB" id="A0A914Y3I5"/>
<evidence type="ECO:0000256" key="5">
    <source>
        <dbReference type="ARBA" id="ARBA00022840"/>
    </source>
</evidence>
<reference evidence="10" key="1">
    <citation type="submission" date="2022-11" db="UniProtKB">
        <authorList>
            <consortium name="WormBaseParasite"/>
        </authorList>
    </citation>
    <scope>IDENTIFICATION</scope>
</reference>
<evidence type="ECO:0000259" key="8">
    <source>
        <dbReference type="PROSITE" id="PS50011"/>
    </source>
</evidence>
<evidence type="ECO:0000313" key="10">
    <source>
        <dbReference type="WBParaSite" id="PSU_v2.g12321.t1"/>
    </source>
</evidence>
<name>A0A914Y3I5_9BILA</name>
<dbReference type="WBParaSite" id="PSU_v2.g12321.t1">
    <property type="protein sequence ID" value="PSU_v2.g12321.t1"/>
    <property type="gene ID" value="PSU_v2.g12321"/>
</dbReference>
<evidence type="ECO:0000256" key="3">
    <source>
        <dbReference type="ARBA" id="ARBA00022741"/>
    </source>
</evidence>
<dbReference type="InterPro" id="IPR000719">
    <property type="entry name" value="Prot_kinase_dom"/>
</dbReference>
<dbReference type="PROSITE" id="PS50011">
    <property type="entry name" value="PROTEIN_KINASE_DOM"/>
    <property type="match status" value="1"/>
</dbReference>
<feature type="domain" description="Protein kinase" evidence="8">
    <location>
        <begin position="1"/>
        <end position="89"/>
    </location>
</feature>
<keyword evidence="4" id="KW-0418">Kinase</keyword>
<dbReference type="GO" id="GO:0004674">
    <property type="term" value="F:protein serine/threonine kinase activity"/>
    <property type="evidence" value="ECO:0007669"/>
    <property type="project" value="UniProtKB-KW"/>
</dbReference>
<dbReference type="InterPro" id="IPR030616">
    <property type="entry name" value="Aur-like"/>
</dbReference>
<keyword evidence="2" id="KW-0808">Transferase</keyword>
<comment type="catalytic activity">
    <reaction evidence="6">
        <text>L-threonyl-[protein] + ATP = O-phospho-L-threonyl-[protein] + ADP + H(+)</text>
        <dbReference type="Rhea" id="RHEA:46608"/>
        <dbReference type="Rhea" id="RHEA-COMP:11060"/>
        <dbReference type="Rhea" id="RHEA-COMP:11605"/>
        <dbReference type="ChEBI" id="CHEBI:15378"/>
        <dbReference type="ChEBI" id="CHEBI:30013"/>
        <dbReference type="ChEBI" id="CHEBI:30616"/>
        <dbReference type="ChEBI" id="CHEBI:61977"/>
        <dbReference type="ChEBI" id="CHEBI:456216"/>
        <dbReference type="EC" id="2.7.11.1"/>
    </reaction>
</comment>
<organism evidence="9 10">
    <name type="scientific">Panagrolaimus superbus</name>
    <dbReference type="NCBI Taxonomy" id="310955"/>
    <lineage>
        <taxon>Eukaryota</taxon>
        <taxon>Metazoa</taxon>
        <taxon>Ecdysozoa</taxon>
        <taxon>Nematoda</taxon>
        <taxon>Chromadorea</taxon>
        <taxon>Rhabditida</taxon>
        <taxon>Tylenchina</taxon>
        <taxon>Panagrolaimomorpha</taxon>
        <taxon>Panagrolaimoidea</taxon>
        <taxon>Panagrolaimidae</taxon>
        <taxon>Panagrolaimus</taxon>
    </lineage>
</organism>
<keyword evidence="9" id="KW-1185">Reference proteome</keyword>
<dbReference type="Pfam" id="PF00069">
    <property type="entry name" value="Pkinase"/>
    <property type="match status" value="1"/>
</dbReference>
<keyword evidence="5" id="KW-0067">ATP-binding</keyword>
<evidence type="ECO:0000256" key="2">
    <source>
        <dbReference type="ARBA" id="ARBA00022679"/>
    </source>
</evidence>
<dbReference type="PANTHER" id="PTHR24350">
    <property type="entry name" value="SERINE/THREONINE-PROTEIN KINASE IAL-RELATED"/>
    <property type="match status" value="1"/>
</dbReference>
<dbReference type="SUPFAM" id="SSF56112">
    <property type="entry name" value="Protein kinase-like (PK-like)"/>
    <property type="match status" value="1"/>
</dbReference>
<dbReference type="Proteomes" id="UP000887577">
    <property type="component" value="Unplaced"/>
</dbReference>
<evidence type="ECO:0000256" key="1">
    <source>
        <dbReference type="ARBA" id="ARBA00022527"/>
    </source>
</evidence>
<keyword evidence="3" id="KW-0547">Nucleotide-binding</keyword>
<evidence type="ECO:0000256" key="7">
    <source>
        <dbReference type="ARBA" id="ARBA00048679"/>
    </source>
</evidence>
<keyword evidence="1" id="KW-0723">Serine/threonine-protein kinase</keyword>
<proteinExistence type="predicted"/>
<evidence type="ECO:0000256" key="4">
    <source>
        <dbReference type="ARBA" id="ARBA00022777"/>
    </source>
</evidence>
<dbReference type="GO" id="GO:0005524">
    <property type="term" value="F:ATP binding"/>
    <property type="evidence" value="ECO:0007669"/>
    <property type="project" value="UniProtKB-KW"/>
</dbReference>
<dbReference type="Gene3D" id="1.10.510.10">
    <property type="entry name" value="Transferase(Phosphotransferase) domain 1"/>
    <property type="match status" value="1"/>
</dbReference>
<protein>
    <submittedName>
        <fullName evidence="10">Aurora kinase</fullName>
    </submittedName>
</protein>
<accession>A0A914Y3I5</accession>
<evidence type="ECO:0000256" key="6">
    <source>
        <dbReference type="ARBA" id="ARBA00047899"/>
    </source>
</evidence>
<dbReference type="InterPro" id="IPR011009">
    <property type="entry name" value="Kinase-like_dom_sf"/>
</dbReference>
<comment type="catalytic activity">
    <reaction evidence="7">
        <text>L-seryl-[protein] + ATP = O-phospho-L-seryl-[protein] + ADP + H(+)</text>
        <dbReference type="Rhea" id="RHEA:17989"/>
        <dbReference type="Rhea" id="RHEA-COMP:9863"/>
        <dbReference type="Rhea" id="RHEA-COMP:11604"/>
        <dbReference type="ChEBI" id="CHEBI:15378"/>
        <dbReference type="ChEBI" id="CHEBI:29999"/>
        <dbReference type="ChEBI" id="CHEBI:30616"/>
        <dbReference type="ChEBI" id="CHEBI:83421"/>
        <dbReference type="ChEBI" id="CHEBI:456216"/>
        <dbReference type="EC" id="2.7.11.1"/>
    </reaction>
</comment>
<evidence type="ECO:0000313" key="9">
    <source>
        <dbReference type="Proteomes" id="UP000887577"/>
    </source>
</evidence>